<feature type="signal peptide" evidence="1">
    <location>
        <begin position="1"/>
        <end position="25"/>
    </location>
</feature>
<feature type="chain" id="PRO_5008268633" description="Secreted protein" evidence="1">
    <location>
        <begin position="26"/>
        <end position="73"/>
    </location>
</feature>
<dbReference type="KEGG" id="psco:LY89DRAFT_679345"/>
<gene>
    <name evidence="2" type="ORF">LY89DRAFT_679345</name>
</gene>
<evidence type="ECO:0000256" key="1">
    <source>
        <dbReference type="SAM" id="SignalP"/>
    </source>
</evidence>
<dbReference type="InParanoid" id="A0A194XV70"/>
<evidence type="ECO:0008006" key="4">
    <source>
        <dbReference type="Google" id="ProtNLM"/>
    </source>
</evidence>
<sequence length="73" mass="8257">MWCNLCGRSLSTVSCCLLLLLRVPPYTFVCSSQGLLVIHYRSKKAGQPTSKVKIEEETRWNKIALGWSLLTNN</sequence>
<keyword evidence="1" id="KW-0732">Signal</keyword>
<proteinExistence type="predicted"/>
<evidence type="ECO:0000313" key="2">
    <source>
        <dbReference type="EMBL" id="KUJ24108.1"/>
    </source>
</evidence>
<name>A0A194XV70_MOLSC</name>
<dbReference type="AlphaFoldDB" id="A0A194XV70"/>
<dbReference type="RefSeq" id="XP_018078463.1">
    <property type="nucleotide sequence ID" value="XM_018213851.1"/>
</dbReference>
<reference evidence="2 3" key="1">
    <citation type="submission" date="2015-10" db="EMBL/GenBank/DDBJ databases">
        <title>Full genome of DAOMC 229536 Phialocephala scopiformis, a fungal endophyte of spruce producing the potent anti-insectan compound rugulosin.</title>
        <authorList>
            <consortium name="DOE Joint Genome Institute"/>
            <person name="Walker A.K."/>
            <person name="Frasz S.L."/>
            <person name="Seifert K.A."/>
            <person name="Miller J.D."/>
            <person name="Mondo S.J."/>
            <person name="Labutti K."/>
            <person name="Lipzen A."/>
            <person name="Dockter R."/>
            <person name="Kennedy M."/>
            <person name="Grigoriev I.V."/>
            <person name="Spatafora J.W."/>
        </authorList>
    </citation>
    <scope>NUCLEOTIDE SEQUENCE [LARGE SCALE GENOMIC DNA]</scope>
    <source>
        <strain evidence="2 3">CBS 120377</strain>
    </source>
</reference>
<organism evidence="2 3">
    <name type="scientific">Mollisia scopiformis</name>
    <name type="common">Conifer needle endophyte fungus</name>
    <name type="synonym">Phialocephala scopiformis</name>
    <dbReference type="NCBI Taxonomy" id="149040"/>
    <lineage>
        <taxon>Eukaryota</taxon>
        <taxon>Fungi</taxon>
        <taxon>Dikarya</taxon>
        <taxon>Ascomycota</taxon>
        <taxon>Pezizomycotina</taxon>
        <taxon>Leotiomycetes</taxon>
        <taxon>Helotiales</taxon>
        <taxon>Mollisiaceae</taxon>
        <taxon>Mollisia</taxon>
    </lineage>
</organism>
<dbReference type="EMBL" id="KQ947404">
    <property type="protein sequence ID" value="KUJ24108.1"/>
    <property type="molecule type" value="Genomic_DNA"/>
</dbReference>
<dbReference type="Proteomes" id="UP000070700">
    <property type="component" value="Unassembled WGS sequence"/>
</dbReference>
<keyword evidence="3" id="KW-1185">Reference proteome</keyword>
<accession>A0A194XV70</accession>
<dbReference type="GeneID" id="28823577"/>
<protein>
    <recommendedName>
        <fullName evidence="4">Secreted protein</fullName>
    </recommendedName>
</protein>
<evidence type="ECO:0000313" key="3">
    <source>
        <dbReference type="Proteomes" id="UP000070700"/>
    </source>
</evidence>